<reference evidence="2 3" key="1">
    <citation type="journal article" date="2007" name="PLoS Pathog.">
        <title>Genome sequence of Babesia bovis and comparative analysis of apicomplexan hemoprotozoa.</title>
        <authorList>
            <person name="Brayton K.A."/>
            <person name="Lau A.O.T."/>
            <person name="Herndon D.R."/>
            <person name="Hannick L."/>
            <person name="Kappmeyer L.S."/>
            <person name="Berens S.J."/>
            <person name="Bidwell S.L."/>
            <person name="Brown W.C."/>
            <person name="Crabtree J."/>
            <person name="Fadrosh D."/>
            <person name="Feldblum T."/>
            <person name="Forberger H.A."/>
            <person name="Haas B.J."/>
            <person name="Howell J.M."/>
            <person name="Khouri H."/>
            <person name="Koo H."/>
            <person name="Mann D.J."/>
            <person name="Norimine J."/>
            <person name="Paulsen I.T."/>
            <person name="Radune D."/>
            <person name="Ren Q."/>
            <person name="Smith R.K. Jr."/>
            <person name="Suarez C.E."/>
            <person name="White O."/>
            <person name="Wortman J.R."/>
            <person name="Knowles D.P. Jr."/>
            <person name="McElwain T.F."/>
            <person name="Nene V.M."/>
        </authorList>
    </citation>
    <scope>NUCLEOTIDE SEQUENCE [LARGE SCALE GENOMIC DNA]</scope>
    <source>
        <strain evidence="2">T2Bo</strain>
    </source>
</reference>
<evidence type="ECO:0000259" key="1">
    <source>
        <dbReference type="PROSITE" id="PS50213"/>
    </source>
</evidence>
<dbReference type="SUPFAM" id="SSF82153">
    <property type="entry name" value="FAS1 domain"/>
    <property type="match status" value="1"/>
</dbReference>
<dbReference type="InterPro" id="IPR000782">
    <property type="entry name" value="FAS1_domain"/>
</dbReference>
<dbReference type="Pfam" id="PF02469">
    <property type="entry name" value="Fasciclin"/>
    <property type="match status" value="1"/>
</dbReference>
<dbReference type="eggNOG" id="ENOG502SXR4">
    <property type="taxonomic scope" value="Eukaryota"/>
</dbReference>
<dbReference type="Gene3D" id="2.30.180.10">
    <property type="entry name" value="FAS1 domain"/>
    <property type="match status" value="1"/>
</dbReference>
<name>A7APP5_BABBO</name>
<reference evidence="3" key="2">
    <citation type="journal article" date="2020" name="Data Brief">
        <title>Transcriptome dataset of Babesia bovis life stages within vertebrate and invertebrate hosts.</title>
        <authorList>
            <person name="Ueti M.W."/>
            <person name="Johnson W.C."/>
            <person name="Kappmeyer L.S."/>
            <person name="Herndon D.R."/>
            <person name="Mousel M.R."/>
            <person name="Reif K.E."/>
            <person name="Taus N.S."/>
            <person name="Ifeonu O.O."/>
            <person name="Silva J.C."/>
            <person name="Suarez C.E."/>
            <person name="Brayton K.A."/>
        </authorList>
    </citation>
    <scope>NUCLEOTIDE SEQUENCE [LARGE SCALE GENOMIC DNA]</scope>
</reference>
<reference evidence="3" key="3">
    <citation type="journal article" date="2021" name="Int. J. Parasitol.">
        <title>Comparative analysis of gene expression between Babesia bovis blood stages and kinetes allowed by improved genome annotation.</title>
        <authorList>
            <person name="Ueti M.W."/>
            <person name="Johnson W.C."/>
            <person name="Kappmeyer L.S."/>
            <person name="Herndon D.R."/>
            <person name="Mousel M.R."/>
            <person name="Reif K.E."/>
            <person name="Taus N.S."/>
            <person name="Ifeonu O.O."/>
            <person name="Silva J.C."/>
            <person name="Suarez C.E."/>
            <person name="Brayton K.A."/>
        </authorList>
    </citation>
    <scope>NUCLEOTIDE SEQUENCE [LARGE SCALE GENOMIC DNA]</scope>
</reference>
<dbReference type="InParanoid" id="A7APP5"/>
<gene>
    <name evidence="2" type="ORF">BBOV_III009730</name>
</gene>
<dbReference type="AlphaFoldDB" id="A7APP5"/>
<keyword evidence="3" id="KW-1185">Reference proteome</keyword>
<feature type="domain" description="FAS1" evidence="1">
    <location>
        <begin position="43"/>
        <end position="196"/>
    </location>
</feature>
<dbReference type="RefSeq" id="XP_001612097.1">
    <property type="nucleotide sequence ID" value="XM_001612047.1"/>
</dbReference>
<proteinExistence type="predicted"/>
<evidence type="ECO:0000313" key="3">
    <source>
        <dbReference type="Proteomes" id="UP000002173"/>
    </source>
</evidence>
<comment type="caution">
    <text evidence="2">The sequence shown here is derived from an EMBL/GenBank/DDBJ whole genome shotgun (WGS) entry which is preliminary data.</text>
</comment>
<dbReference type="KEGG" id="bbo:BBOV_III009730"/>
<organism evidence="2 3">
    <name type="scientific">Babesia bovis</name>
    <dbReference type="NCBI Taxonomy" id="5865"/>
    <lineage>
        <taxon>Eukaryota</taxon>
        <taxon>Sar</taxon>
        <taxon>Alveolata</taxon>
        <taxon>Apicomplexa</taxon>
        <taxon>Aconoidasida</taxon>
        <taxon>Piroplasmida</taxon>
        <taxon>Babesiidae</taxon>
        <taxon>Babesia</taxon>
    </lineage>
</organism>
<dbReference type="EMBL" id="AAXT01000001">
    <property type="protein sequence ID" value="EDO08529.1"/>
    <property type="molecule type" value="Genomic_DNA"/>
</dbReference>
<dbReference type="SMART" id="SM00554">
    <property type="entry name" value="FAS1"/>
    <property type="match status" value="1"/>
</dbReference>
<dbReference type="GeneID" id="5480353"/>
<accession>A7APP5</accession>
<dbReference type="OMA" id="EFKNCDH"/>
<dbReference type="PROSITE" id="PS50213">
    <property type="entry name" value="FAS1"/>
    <property type="match status" value="1"/>
</dbReference>
<sequence length="202" mass="23577">MYRRRPLNWGPRPINPGRLRHVSRDPEVINRKVYWCFEHRYSRQTVVNLCKANPFTRLFGSLFDPETYHGYALGHEFSLPGPFTGFIPIDDFMSSIMQNLDNQNTDRLSYFVRSHFTRDLWLHRDITGSPMQPWLTFNEPREAPTSLNAVNGLSLSVENGGDIRVKTDYTMVNGARVLRWNLRCHNGVIHLVDRSLITLDEE</sequence>
<dbReference type="VEuPathDB" id="PiroplasmaDB:BBOV_III009730"/>
<dbReference type="InterPro" id="IPR036378">
    <property type="entry name" value="FAS1_dom_sf"/>
</dbReference>
<protein>
    <recommendedName>
        <fullName evidence="1">FAS1 domain-containing protein</fullName>
    </recommendedName>
</protein>
<dbReference type="Proteomes" id="UP000002173">
    <property type="component" value="Unassembled WGS sequence"/>
</dbReference>
<evidence type="ECO:0000313" key="2">
    <source>
        <dbReference type="EMBL" id="EDO08529.1"/>
    </source>
</evidence>